<organism evidence="1 2">
    <name type="scientific">Arenibacter troitsensis</name>
    <dbReference type="NCBI Taxonomy" id="188872"/>
    <lineage>
        <taxon>Bacteria</taxon>
        <taxon>Pseudomonadati</taxon>
        <taxon>Bacteroidota</taxon>
        <taxon>Flavobacteriia</taxon>
        <taxon>Flavobacteriales</taxon>
        <taxon>Flavobacteriaceae</taxon>
        <taxon>Arenibacter</taxon>
    </lineage>
</organism>
<evidence type="ECO:0000313" key="1">
    <source>
        <dbReference type="EMBL" id="SMG43531.1"/>
    </source>
</evidence>
<dbReference type="Proteomes" id="UP000193420">
    <property type="component" value="Unassembled WGS sequence"/>
</dbReference>
<accession>A0A1X7KS14</accession>
<gene>
    <name evidence="1" type="ORF">SAMN03080602_03164</name>
</gene>
<dbReference type="AlphaFoldDB" id="A0A1X7KS14"/>
<sequence length="59" mass="6970">MLKKTIVKPFFKTQQTNWSFHLRYAKNLFGIILINNFRLPTPDNYSPLLPYTQNNAAKL</sequence>
<proteinExistence type="predicted"/>
<reference evidence="2" key="1">
    <citation type="submission" date="2017-04" db="EMBL/GenBank/DDBJ databases">
        <authorList>
            <person name="Varghese N."/>
            <person name="Submissions S."/>
        </authorList>
    </citation>
    <scope>NUCLEOTIDE SEQUENCE [LARGE SCALE GENOMIC DNA]</scope>
    <source>
        <strain evidence="2">DSM 19835</strain>
    </source>
</reference>
<keyword evidence="2" id="KW-1185">Reference proteome</keyword>
<dbReference type="EMBL" id="FXAO01000007">
    <property type="protein sequence ID" value="SMG43531.1"/>
    <property type="molecule type" value="Genomic_DNA"/>
</dbReference>
<name>A0A1X7KS14_9FLAO</name>
<evidence type="ECO:0000313" key="2">
    <source>
        <dbReference type="Proteomes" id="UP000193420"/>
    </source>
</evidence>
<protein>
    <submittedName>
        <fullName evidence="1">Uncharacterized protein</fullName>
    </submittedName>
</protein>